<sequence length="593" mass="68015">MSAAYKSDGRSFPAKRFPARRFTSHHRRREGEFTWRAEQQKHLKVLQRVNAACRRREDEDDDGHRHGNTLDAALLLRYHCVDDPAELCSVDVRELQLDSVKAEEVKLFVNVAYVDASINSLALESFSSFQSLRELNLSLNGLKNIKLQAVDLPHLQVLNLSFNCLSAEDVISVGRLPRLKILHLTGNHLPHLPHLTSSNDTQKSTEDDDRRFKCLEVLMLDDNKLSSEVFNSLSKLQRLKVLNLQKNHISEIPYVMDGFKPATSVQDKLASKEPNPEEPVRRISEIFENWDGFRTGSNLPLPELQFLDLSDNQIAEEEAVLAAALFLKLRQIDIHSNPLTTRRSGDPPLLTHYLHERLGVTIKRKKTQEVMKIPLKASSDPEWTVGSFLDRPSRSDSMNPKQLQRLVSQGEKRNPKVSKKTVLMNTHRPARTEKCQLTVRARSEPEGLEPEDGPEPEGKNEDNTLEEHSEQFFVTQFDLRAEVEQTSENNDDKLTRDETLTDVNAAHEEVREEVPPVGIQTAVRMLEHTLKNLNFYRDSRPKLDCIQTLYTERQKKIKELPPLKIKHRSERVDELIKEMKESSTIRVPLSMNV</sequence>
<organism evidence="1 2">
    <name type="scientific">Larimichthys crocea</name>
    <name type="common">Large yellow croaker</name>
    <name type="synonym">Pseudosciaena crocea</name>
    <dbReference type="NCBI Taxonomy" id="215358"/>
    <lineage>
        <taxon>Eukaryota</taxon>
        <taxon>Metazoa</taxon>
        <taxon>Chordata</taxon>
        <taxon>Craniata</taxon>
        <taxon>Vertebrata</taxon>
        <taxon>Euteleostomi</taxon>
        <taxon>Actinopterygii</taxon>
        <taxon>Neopterygii</taxon>
        <taxon>Teleostei</taxon>
        <taxon>Neoteleostei</taxon>
        <taxon>Acanthomorphata</taxon>
        <taxon>Eupercaria</taxon>
        <taxon>Sciaenidae</taxon>
        <taxon>Larimichthys</taxon>
    </lineage>
</organism>
<comment type="caution">
    <text evidence="1">The sequence shown here is derived from an EMBL/GenBank/DDBJ whole genome shotgun (WGS) entry which is preliminary data.</text>
</comment>
<name>A0ACD3R3T1_LARCR</name>
<accession>A0ACD3R3T1</accession>
<dbReference type="EMBL" id="CM011683">
    <property type="protein sequence ID" value="TMS13992.1"/>
    <property type="molecule type" value="Genomic_DNA"/>
</dbReference>
<protein>
    <submittedName>
        <fullName evidence="1">Uncharacterized protein</fullName>
    </submittedName>
</protein>
<reference evidence="1" key="1">
    <citation type="submission" date="2018-11" db="EMBL/GenBank/DDBJ databases">
        <title>The sequence and de novo assembly of Larimichthys crocea genome using PacBio and Hi-C technologies.</title>
        <authorList>
            <person name="Xu P."/>
            <person name="Chen B."/>
            <person name="Zhou Z."/>
            <person name="Ke Q."/>
            <person name="Wu Y."/>
            <person name="Bai H."/>
            <person name="Pu F."/>
        </authorList>
    </citation>
    <scope>NUCLEOTIDE SEQUENCE</scope>
    <source>
        <tissue evidence="1">Muscle</tissue>
    </source>
</reference>
<evidence type="ECO:0000313" key="2">
    <source>
        <dbReference type="Proteomes" id="UP000793456"/>
    </source>
</evidence>
<dbReference type="Proteomes" id="UP000793456">
    <property type="component" value="Chromosome X"/>
</dbReference>
<keyword evidence="2" id="KW-1185">Reference proteome</keyword>
<proteinExistence type="predicted"/>
<gene>
    <name evidence="1" type="ORF">E3U43_022472</name>
</gene>
<evidence type="ECO:0000313" key="1">
    <source>
        <dbReference type="EMBL" id="TMS13992.1"/>
    </source>
</evidence>